<accession>A0ABV6MPW0</accession>
<evidence type="ECO:0000259" key="1">
    <source>
        <dbReference type="PROSITE" id="PS50995"/>
    </source>
</evidence>
<dbReference type="PANTHER" id="PTHR33164">
    <property type="entry name" value="TRANSCRIPTIONAL REGULATOR, MARR FAMILY"/>
    <property type="match status" value="1"/>
</dbReference>
<dbReference type="SUPFAM" id="SSF46785">
    <property type="entry name" value="Winged helix' DNA-binding domain"/>
    <property type="match status" value="1"/>
</dbReference>
<gene>
    <name evidence="2" type="ORF">ACFFH7_12615</name>
</gene>
<dbReference type="InterPro" id="IPR000835">
    <property type="entry name" value="HTH_MarR-typ"/>
</dbReference>
<dbReference type="SMART" id="SM00347">
    <property type="entry name" value="HTH_MARR"/>
    <property type="match status" value="1"/>
</dbReference>
<feature type="domain" description="HTH marR-type" evidence="1">
    <location>
        <begin position="15"/>
        <end position="151"/>
    </location>
</feature>
<dbReference type="Pfam" id="PF12802">
    <property type="entry name" value="MarR_2"/>
    <property type="match status" value="1"/>
</dbReference>
<sequence>MDTEDGVDRPLDADEEALIRALDRVVNALPRVMDATMLRERQMSMTDYLTLSRLSEAPDRRLRMSELAEMSFLSLSGMTHVVTRLEAQALVERVRDEHDRRGWHAVLTDRGFDRLDAAWPTNLWGVRKYVLKHLEGFDLRALAEAFEKFGT</sequence>
<dbReference type="InterPro" id="IPR036388">
    <property type="entry name" value="WH-like_DNA-bd_sf"/>
</dbReference>
<reference evidence="2 3" key="1">
    <citation type="submission" date="2024-09" db="EMBL/GenBank/DDBJ databases">
        <authorList>
            <person name="Sun Q."/>
            <person name="Mori K."/>
        </authorList>
    </citation>
    <scope>NUCLEOTIDE SEQUENCE [LARGE SCALE GENOMIC DNA]</scope>
    <source>
        <strain evidence="2 3">TBRC 1432</strain>
    </source>
</reference>
<dbReference type="InterPro" id="IPR036390">
    <property type="entry name" value="WH_DNA-bd_sf"/>
</dbReference>
<proteinExistence type="predicted"/>
<evidence type="ECO:0000313" key="2">
    <source>
        <dbReference type="EMBL" id="MFC0542331.1"/>
    </source>
</evidence>
<name>A0ABV6MPW0_9PSEU</name>
<dbReference type="EMBL" id="JBHLUD010000003">
    <property type="protein sequence ID" value="MFC0542331.1"/>
    <property type="molecule type" value="Genomic_DNA"/>
</dbReference>
<dbReference type="Gene3D" id="1.10.10.10">
    <property type="entry name" value="Winged helix-like DNA-binding domain superfamily/Winged helix DNA-binding domain"/>
    <property type="match status" value="1"/>
</dbReference>
<keyword evidence="3" id="KW-1185">Reference proteome</keyword>
<comment type="caution">
    <text evidence="2">The sequence shown here is derived from an EMBL/GenBank/DDBJ whole genome shotgun (WGS) entry which is preliminary data.</text>
</comment>
<dbReference type="PANTHER" id="PTHR33164:SF99">
    <property type="entry name" value="MARR FAMILY REGULATORY PROTEIN"/>
    <property type="match status" value="1"/>
</dbReference>
<dbReference type="PROSITE" id="PS50995">
    <property type="entry name" value="HTH_MARR_2"/>
    <property type="match status" value="1"/>
</dbReference>
<dbReference type="RefSeq" id="WP_273942847.1">
    <property type="nucleotide sequence ID" value="NZ_CP097263.1"/>
</dbReference>
<dbReference type="InterPro" id="IPR039422">
    <property type="entry name" value="MarR/SlyA-like"/>
</dbReference>
<protein>
    <submittedName>
        <fullName evidence="2">MarR family winged helix-turn-helix transcriptional regulator</fullName>
    </submittedName>
</protein>
<dbReference type="Proteomes" id="UP001589810">
    <property type="component" value="Unassembled WGS sequence"/>
</dbReference>
<organism evidence="2 3">
    <name type="scientific">Kutzneria chonburiensis</name>
    <dbReference type="NCBI Taxonomy" id="1483604"/>
    <lineage>
        <taxon>Bacteria</taxon>
        <taxon>Bacillati</taxon>
        <taxon>Actinomycetota</taxon>
        <taxon>Actinomycetes</taxon>
        <taxon>Pseudonocardiales</taxon>
        <taxon>Pseudonocardiaceae</taxon>
        <taxon>Kutzneria</taxon>
    </lineage>
</organism>
<evidence type="ECO:0000313" key="3">
    <source>
        <dbReference type="Proteomes" id="UP001589810"/>
    </source>
</evidence>